<proteinExistence type="predicted"/>
<dbReference type="Proteomes" id="UP001499954">
    <property type="component" value="Unassembled WGS sequence"/>
</dbReference>
<evidence type="ECO:0000313" key="1">
    <source>
        <dbReference type="EMBL" id="GAA1955303.1"/>
    </source>
</evidence>
<comment type="caution">
    <text evidence="1">The sequence shown here is derived from an EMBL/GenBank/DDBJ whole genome shotgun (WGS) entry which is preliminary data.</text>
</comment>
<dbReference type="InterPro" id="IPR011010">
    <property type="entry name" value="DNA_brk_join_enz"/>
</dbReference>
<protein>
    <recommendedName>
        <fullName evidence="3">Tyr recombinase domain-containing protein</fullName>
    </recommendedName>
</protein>
<organism evidence="1 2">
    <name type="scientific">Agromyces allii</name>
    <dbReference type="NCBI Taxonomy" id="393607"/>
    <lineage>
        <taxon>Bacteria</taxon>
        <taxon>Bacillati</taxon>
        <taxon>Actinomycetota</taxon>
        <taxon>Actinomycetes</taxon>
        <taxon>Micrococcales</taxon>
        <taxon>Microbacteriaceae</taxon>
        <taxon>Agromyces</taxon>
    </lineage>
</organism>
<evidence type="ECO:0000313" key="2">
    <source>
        <dbReference type="Proteomes" id="UP001499954"/>
    </source>
</evidence>
<dbReference type="RefSeq" id="WP_157416064.1">
    <property type="nucleotide sequence ID" value="NZ_BAAAMK010000004.1"/>
</dbReference>
<keyword evidence="2" id="KW-1185">Reference proteome</keyword>
<dbReference type="SUPFAM" id="SSF56349">
    <property type="entry name" value="DNA breaking-rejoining enzymes"/>
    <property type="match status" value="1"/>
</dbReference>
<gene>
    <name evidence="1" type="ORF">GCM10009717_21600</name>
</gene>
<sequence>MGSTDGYEYHPELHVEHWPHVRSFVLETLAAARGRTAYSEKELAAALGPYALWCWRTGSAIDTSEQMLNVAVIEYYIAEGLTGYTKAGRGTIRSRLLRLAEAFGPDVKLRQPLRAYSGPNPSKPYALLDQAGFTSWARSQGTRLRSANAAVLLSLGFGAGLSNEEIISVRRGDIIPDELGLLLDLKGKRSRRIPVLELWSPALLQASWAGEPDEWAFLPGRHYRSANLTGLFISKSDAPVRLQTRRMRATWIVHHLNRGTPAVPLLEASGLKSIDAFDQFLPFVPKWTESRTIWALK</sequence>
<reference evidence="1 2" key="1">
    <citation type="journal article" date="2019" name="Int. J. Syst. Evol. Microbiol.">
        <title>The Global Catalogue of Microorganisms (GCM) 10K type strain sequencing project: providing services to taxonomists for standard genome sequencing and annotation.</title>
        <authorList>
            <consortium name="The Broad Institute Genomics Platform"/>
            <consortium name="The Broad Institute Genome Sequencing Center for Infectious Disease"/>
            <person name="Wu L."/>
            <person name="Ma J."/>
        </authorList>
    </citation>
    <scope>NUCLEOTIDE SEQUENCE [LARGE SCALE GENOMIC DNA]</scope>
    <source>
        <strain evidence="1 2">JCM 13584</strain>
    </source>
</reference>
<name>A0ABN2QMU1_9MICO</name>
<dbReference type="EMBL" id="BAAAMK010000004">
    <property type="protein sequence ID" value="GAA1955303.1"/>
    <property type="molecule type" value="Genomic_DNA"/>
</dbReference>
<accession>A0ABN2QMU1</accession>
<evidence type="ECO:0008006" key="3">
    <source>
        <dbReference type="Google" id="ProtNLM"/>
    </source>
</evidence>